<keyword evidence="2" id="KW-1003">Cell membrane</keyword>
<dbReference type="InterPro" id="IPR036890">
    <property type="entry name" value="HATPase_C_sf"/>
</dbReference>
<keyword evidence="6" id="KW-1133">Transmembrane helix</keyword>
<evidence type="ECO:0000313" key="9">
    <source>
        <dbReference type="Proteomes" id="UP000621560"/>
    </source>
</evidence>
<keyword evidence="4" id="KW-0808">Transferase</keyword>
<dbReference type="RefSeq" id="WP_190919942.1">
    <property type="nucleotide sequence ID" value="NZ_JACXIZ010000030.1"/>
</dbReference>
<comment type="subcellular location">
    <subcellularLocation>
        <location evidence="1">Cell membrane</location>
        <topology evidence="1">Multi-pass membrane protein</topology>
    </subcellularLocation>
</comment>
<proteinExistence type="predicted"/>
<keyword evidence="3" id="KW-0597">Phosphoprotein</keyword>
<dbReference type="PANTHER" id="PTHR34220:SF7">
    <property type="entry name" value="SENSOR HISTIDINE KINASE YPDA"/>
    <property type="match status" value="1"/>
</dbReference>
<dbReference type="Gene3D" id="3.30.565.10">
    <property type="entry name" value="Histidine kinase-like ATPase, C-terminal domain"/>
    <property type="match status" value="1"/>
</dbReference>
<dbReference type="Pfam" id="PF06580">
    <property type="entry name" value="His_kinase"/>
    <property type="match status" value="1"/>
</dbReference>
<dbReference type="SMART" id="SM00304">
    <property type="entry name" value="HAMP"/>
    <property type="match status" value="1"/>
</dbReference>
<evidence type="ECO:0000259" key="7">
    <source>
        <dbReference type="PROSITE" id="PS50885"/>
    </source>
</evidence>
<dbReference type="AlphaFoldDB" id="A0A927GT61"/>
<organism evidence="8 9">
    <name type="scientific">Paenibacillus sabuli</name>
    <dbReference type="NCBI Taxonomy" id="2772509"/>
    <lineage>
        <taxon>Bacteria</taxon>
        <taxon>Bacillati</taxon>
        <taxon>Bacillota</taxon>
        <taxon>Bacilli</taxon>
        <taxon>Bacillales</taxon>
        <taxon>Paenibacillaceae</taxon>
        <taxon>Paenibacillus</taxon>
    </lineage>
</organism>
<comment type="caution">
    <text evidence="8">The sequence shown here is derived from an EMBL/GenBank/DDBJ whole genome shotgun (WGS) entry which is preliminary data.</text>
</comment>
<feature type="transmembrane region" description="Helical" evidence="6">
    <location>
        <begin position="287"/>
        <end position="312"/>
    </location>
</feature>
<evidence type="ECO:0000256" key="5">
    <source>
        <dbReference type="ARBA" id="ARBA00023136"/>
    </source>
</evidence>
<dbReference type="SUPFAM" id="SSF55874">
    <property type="entry name" value="ATPase domain of HSP90 chaperone/DNA topoisomerase II/histidine kinase"/>
    <property type="match status" value="1"/>
</dbReference>
<reference evidence="8" key="1">
    <citation type="submission" date="2020-09" db="EMBL/GenBank/DDBJ databases">
        <title>A novel bacterium of genus Paenibacillus, isolated from South China Sea.</title>
        <authorList>
            <person name="Huang H."/>
            <person name="Mo K."/>
            <person name="Hu Y."/>
        </authorList>
    </citation>
    <scope>NUCLEOTIDE SEQUENCE</scope>
    <source>
        <strain evidence="8">IB182496</strain>
    </source>
</reference>
<keyword evidence="9" id="KW-1185">Reference proteome</keyword>
<name>A0A927GT61_9BACL</name>
<dbReference type="PANTHER" id="PTHR34220">
    <property type="entry name" value="SENSOR HISTIDINE KINASE YPDA"/>
    <property type="match status" value="1"/>
</dbReference>
<evidence type="ECO:0000256" key="6">
    <source>
        <dbReference type="SAM" id="Phobius"/>
    </source>
</evidence>
<keyword evidence="6" id="KW-0812">Transmembrane</keyword>
<dbReference type="GO" id="GO:0005886">
    <property type="term" value="C:plasma membrane"/>
    <property type="evidence" value="ECO:0007669"/>
    <property type="project" value="UniProtKB-SubCell"/>
</dbReference>
<keyword evidence="5 6" id="KW-0472">Membrane</keyword>
<dbReference type="InterPro" id="IPR050640">
    <property type="entry name" value="Bact_2-comp_sensor_kinase"/>
</dbReference>
<dbReference type="PROSITE" id="PS50885">
    <property type="entry name" value="HAMP"/>
    <property type="match status" value="1"/>
</dbReference>
<dbReference type="EMBL" id="JACXIZ010000030">
    <property type="protein sequence ID" value="MBD2847006.1"/>
    <property type="molecule type" value="Genomic_DNA"/>
</dbReference>
<sequence length="606" mass="68147">MLTTLLVIFPPLLLLSVVYLNTYYESQRLALLEQLSRTAGAELAVYDQRFYSASMKLRNLTNNPDVVYLLQHDYRDNLLSYMENLDEVMPVMDALRSDDPNTSLNLYSFNETLYRTYGIRWASELRGVEPETIYAYGRKFIPYYVFDLNGSSGKTVKLYDVIHDYSGLLAIAEIAVPVDPLVRQLASRLPQGSLVEYVASAPETEVWLWGEPPPQSSHAPAARAASAQSFAMTSGSAQPAVGADLASSSSDALSAYTRLAISSAAGGGEFVIHVPDRYVRAELARYIWTPALMIGGLLCTIFVSIQLVARLLTRRLGLLMERTKRRLEKGGDLDKAPTFFGADEFGQLDEAFRELLERVKFYYNESAQTELRRKLLETELLHVQVNPHVLYNSLSAIRWVYDDARLHQLIDTMVDYYRLFLNRGHVETRLDDELRMIEKYVHMQQFAYASAFQYECEVEQGLREDAFIMGHLIQPIVENALVHGIRLLESGGKVVLSAERQGELLLVTVRDNGAALYHRHARRPPAGEAGAAETAQTDELDADEEQRLLAARSQSASPVGSGYALHNIQSRLKLYYGERYGVRLERGPGEWTVVTITLPYRTGASS</sequence>
<evidence type="ECO:0000256" key="4">
    <source>
        <dbReference type="ARBA" id="ARBA00022679"/>
    </source>
</evidence>
<feature type="domain" description="HAMP" evidence="7">
    <location>
        <begin position="310"/>
        <end position="364"/>
    </location>
</feature>
<evidence type="ECO:0000256" key="2">
    <source>
        <dbReference type="ARBA" id="ARBA00022475"/>
    </source>
</evidence>
<evidence type="ECO:0000256" key="3">
    <source>
        <dbReference type="ARBA" id="ARBA00022553"/>
    </source>
</evidence>
<evidence type="ECO:0000313" key="8">
    <source>
        <dbReference type="EMBL" id="MBD2847006.1"/>
    </source>
</evidence>
<keyword evidence="8" id="KW-0418">Kinase</keyword>
<dbReference type="Proteomes" id="UP000621560">
    <property type="component" value="Unassembled WGS sequence"/>
</dbReference>
<dbReference type="InterPro" id="IPR010559">
    <property type="entry name" value="Sig_transdc_His_kin_internal"/>
</dbReference>
<accession>A0A927GT61</accession>
<dbReference type="GO" id="GO:0000155">
    <property type="term" value="F:phosphorelay sensor kinase activity"/>
    <property type="evidence" value="ECO:0007669"/>
    <property type="project" value="InterPro"/>
</dbReference>
<gene>
    <name evidence="8" type="ORF">IDH44_17550</name>
</gene>
<protein>
    <submittedName>
        <fullName evidence="8">Histidine kinase</fullName>
    </submittedName>
</protein>
<dbReference type="InterPro" id="IPR003660">
    <property type="entry name" value="HAMP_dom"/>
</dbReference>
<evidence type="ECO:0000256" key="1">
    <source>
        <dbReference type="ARBA" id="ARBA00004651"/>
    </source>
</evidence>